<dbReference type="Proteomes" id="UP000464787">
    <property type="component" value="Chromosome"/>
</dbReference>
<dbReference type="RefSeq" id="WP_160554025.1">
    <property type="nucleotide sequence ID" value="NZ_CP047650.1"/>
</dbReference>
<gene>
    <name evidence="1" type="ORF">GT347_20865</name>
</gene>
<reference evidence="1 2" key="1">
    <citation type="submission" date="2020-01" db="EMBL/GenBank/DDBJ databases">
        <title>Genome sequencing of strain KACC 21265.</title>
        <authorList>
            <person name="Heo J."/>
            <person name="Kim S.-J."/>
            <person name="Kim J.-S."/>
            <person name="Hong S.-B."/>
            <person name="Kwon S.-W."/>
        </authorList>
    </citation>
    <scope>NUCLEOTIDE SEQUENCE [LARGE SCALE GENOMIC DNA]</scope>
    <source>
        <strain evidence="1 2">KACC 21265</strain>
    </source>
</reference>
<dbReference type="SUPFAM" id="SSF48452">
    <property type="entry name" value="TPR-like"/>
    <property type="match status" value="1"/>
</dbReference>
<sequence length="181" mass="20703">MHDSHAPSSIVAFWRDAGPQKWFKKDEAFDAAFRQAFFDSHLLAARQQLGHWMDSAEGALGLLLLLDQYPRNAFRDTAHMFATDALARHYARLSLARGWDRQVDTALRPFFYLPFEHSEDATHQALAVRLCESLDAQTLRFARLHADIIERFGRFPHRNAVLMRQSTEAEQAFLDQGGFAG</sequence>
<dbReference type="InterPro" id="IPR011990">
    <property type="entry name" value="TPR-like_helical_dom_sf"/>
</dbReference>
<dbReference type="InterPro" id="IPR010323">
    <property type="entry name" value="DUF924"/>
</dbReference>
<evidence type="ECO:0000313" key="1">
    <source>
        <dbReference type="EMBL" id="QHJ00215.1"/>
    </source>
</evidence>
<dbReference type="KEGG" id="xyk:GT347_20865"/>
<dbReference type="AlphaFoldDB" id="A0A857J8C4"/>
<dbReference type="Gene3D" id="1.25.40.10">
    <property type="entry name" value="Tetratricopeptide repeat domain"/>
    <property type="match status" value="1"/>
</dbReference>
<protein>
    <submittedName>
        <fullName evidence="1">DUF924 family protein</fullName>
    </submittedName>
</protein>
<accession>A0A857J8C4</accession>
<organism evidence="1 2">
    <name type="scientific">Xylophilus rhododendri</name>
    <dbReference type="NCBI Taxonomy" id="2697032"/>
    <lineage>
        <taxon>Bacteria</taxon>
        <taxon>Pseudomonadati</taxon>
        <taxon>Pseudomonadota</taxon>
        <taxon>Betaproteobacteria</taxon>
        <taxon>Burkholderiales</taxon>
        <taxon>Xylophilus</taxon>
    </lineage>
</organism>
<evidence type="ECO:0000313" key="2">
    <source>
        <dbReference type="Proteomes" id="UP000464787"/>
    </source>
</evidence>
<keyword evidence="2" id="KW-1185">Reference proteome</keyword>
<dbReference type="Gene3D" id="1.20.58.320">
    <property type="entry name" value="TPR-like"/>
    <property type="match status" value="1"/>
</dbReference>
<proteinExistence type="predicted"/>
<dbReference type="EMBL" id="CP047650">
    <property type="protein sequence ID" value="QHJ00215.1"/>
    <property type="molecule type" value="Genomic_DNA"/>
</dbReference>
<name>A0A857J8C4_9BURK</name>
<dbReference type="Pfam" id="PF06041">
    <property type="entry name" value="DUF924"/>
    <property type="match status" value="1"/>
</dbReference>